<dbReference type="KEGG" id="vg:19685992"/>
<dbReference type="EMBL" id="KJ595576">
    <property type="protein sequence ID" value="AHZ95318.1"/>
    <property type="molecule type" value="Genomic_DNA"/>
</dbReference>
<protein>
    <submittedName>
        <fullName evidence="1">Uncharacterized protein</fullName>
    </submittedName>
</protein>
<name>A0A059VKM3_9CAUD</name>
<gene>
    <name evidence="1" type="primary">58</name>
    <name evidence="1" type="ORF">PBI_MANAD_58</name>
</gene>
<dbReference type="RefSeq" id="YP_009043333.1">
    <property type="nucleotide sequence ID" value="NC_024363.1"/>
</dbReference>
<organism evidence="1 2">
    <name type="scientific">Mycobacterium phage Manad</name>
    <dbReference type="NCBI Taxonomy" id="1486403"/>
    <lineage>
        <taxon>Viruses</taxon>
        <taxon>Duplodnaviria</taxon>
        <taxon>Heunggongvirae</taxon>
        <taxon>Uroviricota</taxon>
        <taxon>Caudoviricetes</taxon>
        <taxon>Bclasvirinae</taxon>
        <taxon>Pegunavirus</taxon>
        <taxon>Pegunavirus manad</taxon>
    </lineage>
</organism>
<reference evidence="1 2" key="1">
    <citation type="submission" date="2014-03" db="EMBL/GenBank/DDBJ databases">
        <authorList>
            <person name="Keyes J.M."/>
            <person name="Palaniappan R.S."/>
            <person name="Soti S."/>
            <person name="Thompson J.R."/>
            <person name="Coody T.K."/>
            <person name="Tekumalla S."/>
            <person name="Morgan A."/>
            <person name="Nelson M.A."/>
            <person name="Hillson S.J."/>
            <person name="Prasetyo J."/>
            <person name="Palomino C."/>
            <person name="Doak A.E."/>
            <person name="Pettis E."/>
            <person name="Harrington E.L."/>
            <person name="Mattivi C.M."/>
            <person name="Trieu M."/>
            <person name="Nelson S.L."/>
            <person name="Pelos C.M."/>
            <person name="Reed S.E."/>
            <person name="Guild N.A."/>
            <person name="Fillman C.L."/>
            <person name="Bradley K.W."/>
            <person name="Clarke D.Q."/>
            <person name="Lewis M.F."/>
            <person name="Barker L.P."/>
            <person name="Bailey C."/>
            <person name="Asai D.J."/>
            <person name="Garber M.L."/>
            <person name="Bowman C.A."/>
            <person name="Russell D.A."/>
            <person name="Pope W.H."/>
            <person name="Jacobs-Sera D."/>
            <person name="Hendrix R.W."/>
            <person name="Hatfull G.F."/>
        </authorList>
    </citation>
    <scope>NUCLEOTIDE SEQUENCE [LARGE SCALE GENOMIC DNA]</scope>
</reference>
<sequence length="111" mass="12349">MSENCQHYYGNDGSGWLTCVKCGAAPPVPAGHLSPRFRFPVLFPARPSEYDEDEPVWNHYPFIRVKSESIEIGPRSEGTYTLTVTEAEVFAADLLAAVRTARSRQQTCDSP</sequence>
<evidence type="ECO:0000313" key="1">
    <source>
        <dbReference type="EMBL" id="AHZ95318.1"/>
    </source>
</evidence>
<keyword evidence="2" id="KW-1185">Reference proteome</keyword>
<evidence type="ECO:0000313" key="2">
    <source>
        <dbReference type="Proteomes" id="UP000203559"/>
    </source>
</evidence>
<dbReference type="GeneID" id="19685992"/>
<proteinExistence type="predicted"/>
<dbReference type="Proteomes" id="UP000203559">
    <property type="component" value="Segment"/>
</dbReference>
<accession>A0A059VKM3</accession>